<evidence type="ECO:0000313" key="3">
    <source>
        <dbReference type="EMBL" id="RDW93417.1"/>
    </source>
</evidence>
<sequence length="466" mass="52068">MAESPRSVRRRTNLSTSQPWSDQDRTMLWQLRQELSHLTWTQLYEVVGPQFPGRSKSAITQECQKMERVDAERRMQSIKDRRNGHATAFKPAKRPMGDSSEYLKRRLPKEPRLYDHTADESSDDGGDIEFSGQRQPSLSRQSPAVPRPHENPLHGPMSVQSFRPQQHKMSEIQRKSKSHTSPDGVRTPAPDEASKSRPDIRSHTYPLQRRSAERMASATSQADIHTMSPSIPQSRSNHAVTIAGDPTLTPQATTLPNTPNSDVTQAANSNCPMPSHSSLQLPPKPPTPQSTTQEPTHQQSTPQQPTHEKPSHQQPTYQQPAPQPPPPTSQPPSPPGEPNKQYIEQLTGDQCLDGAVHLLARLTRIRIEESMAQGERPTENTALRQKIADLESRLEVQTQQLSLGNAKLLAMEKEVEETRKEIKEMRKERNVESQRLEEISQVLGVLGNAAKLFNTPAMPPSTGAAS</sequence>
<feature type="region of interest" description="Disordered" evidence="2">
    <location>
        <begin position="75"/>
        <end position="341"/>
    </location>
</feature>
<proteinExistence type="predicted"/>
<reference evidence="3 4" key="1">
    <citation type="journal article" date="2018" name="IMA Fungus">
        <title>IMA Genome-F 9: Draft genome sequence of Annulohypoxylon stygium, Aspergillus mulundensis, Berkeleyomyces basicola (syn. Thielaviopsis basicola), Ceratocystis smalleyi, two Cercospora beticola strains, Coleophoma cylindrospora, Fusarium fracticaudum, Phialophora cf. hyalina, and Morchella septimelata.</title>
        <authorList>
            <person name="Wingfield B.D."/>
            <person name="Bills G.F."/>
            <person name="Dong Y."/>
            <person name="Huang W."/>
            <person name="Nel W.J."/>
            <person name="Swalarsk-Parry B.S."/>
            <person name="Vaghefi N."/>
            <person name="Wilken P.M."/>
            <person name="An Z."/>
            <person name="de Beer Z.W."/>
            <person name="De Vos L."/>
            <person name="Chen L."/>
            <person name="Duong T.A."/>
            <person name="Gao Y."/>
            <person name="Hammerbacher A."/>
            <person name="Kikkert J.R."/>
            <person name="Li Y."/>
            <person name="Li H."/>
            <person name="Li K."/>
            <person name="Li Q."/>
            <person name="Liu X."/>
            <person name="Ma X."/>
            <person name="Naidoo K."/>
            <person name="Pethybridge S.J."/>
            <person name="Sun J."/>
            <person name="Steenkamp E.T."/>
            <person name="van der Nest M.A."/>
            <person name="van Wyk S."/>
            <person name="Wingfield M.J."/>
            <person name="Xiong C."/>
            <person name="Yue Q."/>
            <person name="Zhang X."/>
        </authorList>
    </citation>
    <scope>NUCLEOTIDE SEQUENCE [LARGE SCALE GENOMIC DNA]</scope>
    <source>
        <strain evidence="3 4">DSM 5745</strain>
    </source>
</reference>
<feature type="compositionally biased region" description="Polar residues" evidence="2">
    <location>
        <begin position="217"/>
        <end position="239"/>
    </location>
</feature>
<accession>A0A3D8T4D3</accession>
<feature type="compositionally biased region" description="Basic and acidic residues" evidence="2">
    <location>
        <begin position="101"/>
        <end position="119"/>
    </location>
</feature>
<feature type="compositionally biased region" description="Pro residues" evidence="2">
    <location>
        <begin position="321"/>
        <end position="337"/>
    </location>
</feature>
<comment type="caution">
    <text evidence="3">The sequence shown here is derived from an EMBL/GenBank/DDBJ whole genome shotgun (WGS) entry which is preliminary data.</text>
</comment>
<feature type="compositionally biased region" description="Polar residues" evidence="2">
    <location>
        <begin position="132"/>
        <end position="142"/>
    </location>
</feature>
<feature type="compositionally biased region" description="Polar residues" evidence="2">
    <location>
        <begin position="248"/>
        <end position="280"/>
    </location>
</feature>
<evidence type="ECO:0000256" key="1">
    <source>
        <dbReference type="SAM" id="Coils"/>
    </source>
</evidence>
<gene>
    <name evidence="3" type="ORF">DSM5745_00739</name>
</gene>
<feature type="compositionally biased region" description="Low complexity" evidence="2">
    <location>
        <begin position="289"/>
        <end position="305"/>
    </location>
</feature>
<feature type="region of interest" description="Disordered" evidence="2">
    <location>
        <begin position="1"/>
        <end position="23"/>
    </location>
</feature>
<dbReference type="Proteomes" id="UP000256690">
    <property type="component" value="Unassembled WGS sequence"/>
</dbReference>
<dbReference type="EMBL" id="PVWQ01000001">
    <property type="protein sequence ID" value="RDW93417.1"/>
    <property type="molecule type" value="Genomic_DNA"/>
</dbReference>
<dbReference type="RefSeq" id="XP_026608600.1">
    <property type="nucleotide sequence ID" value="XM_026742755.1"/>
</dbReference>
<feature type="coiled-coil region" evidence="1">
    <location>
        <begin position="380"/>
        <end position="442"/>
    </location>
</feature>
<dbReference type="AlphaFoldDB" id="A0A3D8T4D3"/>
<protein>
    <submittedName>
        <fullName evidence="3">Uncharacterized protein</fullName>
    </submittedName>
</protein>
<feature type="compositionally biased region" description="Basic and acidic residues" evidence="2">
    <location>
        <begin position="192"/>
        <end position="202"/>
    </location>
</feature>
<evidence type="ECO:0000256" key="2">
    <source>
        <dbReference type="SAM" id="MobiDB-lite"/>
    </source>
</evidence>
<organism evidence="3 4">
    <name type="scientific">Aspergillus mulundensis</name>
    <dbReference type="NCBI Taxonomy" id="1810919"/>
    <lineage>
        <taxon>Eukaryota</taxon>
        <taxon>Fungi</taxon>
        <taxon>Dikarya</taxon>
        <taxon>Ascomycota</taxon>
        <taxon>Pezizomycotina</taxon>
        <taxon>Eurotiomycetes</taxon>
        <taxon>Eurotiomycetidae</taxon>
        <taxon>Eurotiales</taxon>
        <taxon>Aspergillaceae</taxon>
        <taxon>Aspergillus</taxon>
        <taxon>Aspergillus subgen. Nidulantes</taxon>
    </lineage>
</organism>
<keyword evidence="4" id="KW-1185">Reference proteome</keyword>
<evidence type="ECO:0000313" key="4">
    <source>
        <dbReference type="Proteomes" id="UP000256690"/>
    </source>
</evidence>
<name>A0A3D8T4D3_9EURO</name>
<dbReference type="GeneID" id="38111109"/>
<keyword evidence="1" id="KW-0175">Coiled coil</keyword>